<dbReference type="PROSITE" id="PS50109">
    <property type="entry name" value="HIS_KIN"/>
    <property type="match status" value="1"/>
</dbReference>
<keyword evidence="7 15" id="KW-0418">Kinase</keyword>
<dbReference type="GO" id="GO:0000155">
    <property type="term" value="F:phosphorelay sensor kinase activity"/>
    <property type="evidence" value="ECO:0007669"/>
    <property type="project" value="InterPro"/>
</dbReference>
<evidence type="ECO:0000256" key="9">
    <source>
        <dbReference type="ARBA" id="ARBA00023012"/>
    </source>
</evidence>
<dbReference type="SUPFAM" id="SSF55874">
    <property type="entry name" value="ATPase domain of HSP90 chaperone/DNA topoisomerase II/histidine kinase"/>
    <property type="match status" value="1"/>
</dbReference>
<dbReference type="Gene3D" id="1.10.287.130">
    <property type="match status" value="1"/>
</dbReference>
<feature type="coiled-coil region" evidence="11">
    <location>
        <begin position="229"/>
        <end position="256"/>
    </location>
</feature>
<dbReference type="InterPro" id="IPR003594">
    <property type="entry name" value="HATPase_dom"/>
</dbReference>
<evidence type="ECO:0000256" key="4">
    <source>
        <dbReference type="ARBA" id="ARBA00022553"/>
    </source>
</evidence>
<evidence type="ECO:0000256" key="6">
    <source>
        <dbReference type="ARBA" id="ARBA00022692"/>
    </source>
</evidence>
<dbReference type="PROSITE" id="PS50885">
    <property type="entry name" value="HAMP"/>
    <property type="match status" value="1"/>
</dbReference>
<dbReference type="PANTHER" id="PTHR45436:SF5">
    <property type="entry name" value="SENSOR HISTIDINE KINASE TRCS"/>
    <property type="match status" value="1"/>
</dbReference>
<dbReference type="InterPro" id="IPR050428">
    <property type="entry name" value="TCS_sensor_his_kinase"/>
</dbReference>
<evidence type="ECO:0000256" key="1">
    <source>
        <dbReference type="ARBA" id="ARBA00000085"/>
    </source>
</evidence>
<evidence type="ECO:0000256" key="11">
    <source>
        <dbReference type="SAM" id="Coils"/>
    </source>
</evidence>
<evidence type="ECO:0000259" key="13">
    <source>
        <dbReference type="PROSITE" id="PS50109"/>
    </source>
</evidence>
<evidence type="ECO:0000256" key="5">
    <source>
        <dbReference type="ARBA" id="ARBA00022679"/>
    </source>
</evidence>
<dbReference type="Pfam" id="PF02518">
    <property type="entry name" value="HATPase_c"/>
    <property type="match status" value="1"/>
</dbReference>
<dbReference type="Pfam" id="PF00512">
    <property type="entry name" value="HisKA"/>
    <property type="match status" value="1"/>
</dbReference>
<accession>A0A420XTT6</accession>
<comment type="subcellular location">
    <subcellularLocation>
        <location evidence="2">Cell membrane</location>
    </subcellularLocation>
</comment>
<dbReference type="GO" id="GO:0005886">
    <property type="term" value="C:plasma membrane"/>
    <property type="evidence" value="ECO:0007669"/>
    <property type="project" value="UniProtKB-SubCell"/>
</dbReference>
<keyword evidence="10 12" id="KW-0472">Membrane</keyword>
<evidence type="ECO:0000256" key="2">
    <source>
        <dbReference type="ARBA" id="ARBA00004236"/>
    </source>
</evidence>
<dbReference type="InterPro" id="IPR003660">
    <property type="entry name" value="HAMP_dom"/>
</dbReference>
<evidence type="ECO:0000313" key="15">
    <source>
        <dbReference type="EMBL" id="RKS80069.1"/>
    </source>
</evidence>
<gene>
    <name evidence="15" type="ORF">CLV35_0489</name>
</gene>
<dbReference type="SMART" id="SM00387">
    <property type="entry name" value="HATPase_c"/>
    <property type="match status" value="1"/>
</dbReference>
<keyword evidence="8 12" id="KW-1133">Transmembrane helix</keyword>
<organism evidence="15 16">
    <name type="scientific">Motilibacter peucedani</name>
    <dbReference type="NCBI Taxonomy" id="598650"/>
    <lineage>
        <taxon>Bacteria</taxon>
        <taxon>Bacillati</taxon>
        <taxon>Actinomycetota</taxon>
        <taxon>Actinomycetes</taxon>
        <taxon>Motilibacterales</taxon>
        <taxon>Motilibacteraceae</taxon>
        <taxon>Motilibacter</taxon>
    </lineage>
</organism>
<keyword evidence="11" id="KW-0175">Coiled coil</keyword>
<dbReference type="AlphaFoldDB" id="A0A420XTT6"/>
<feature type="transmembrane region" description="Helical" evidence="12">
    <location>
        <begin position="166"/>
        <end position="185"/>
    </location>
</feature>
<dbReference type="InterPro" id="IPR003661">
    <property type="entry name" value="HisK_dim/P_dom"/>
</dbReference>
<feature type="domain" description="HAMP" evidence="14">
    <location>
        <begin position="191"/>
        <end position="244"/>
    </location>
</feature>
<protein>
    <recommendedName>
        <fullName evidence="3">histidine kinase</fullName>
        <ecNumber evidence="3">2.7.13.3</ecNumber>
    </recommendedName>
</protein>
<dbReference type="CDD" id="cd00082">
    <property type="entry name" value="HisKA"/>
    <property type="match status" value="1"/>
</dbReference>
<sequence>MRRLEPLLRRVWPPRLPGSLRGRLALSALAVTAAWVLVLTVGFDVALSVRLRSNADSVLRTRGAAVLSTVEVRPDGTLRLADAVQDAATVSGVWVLQGTTLVERAAGEGEWEQTVRGLAQRGEVLVTTDEPEAVRFLALPVRQGDRQVGTVVTALALDPYSRTQDLVQVALLALGALLLVAMYLVTRASVARALRPVEEMASQAAEWSTGEVDRRFGAARRPEELEVLAERLDDVLDRLSAVLRREQQLNAELSHELRTPIARITAEAELALRPGRPLEDVRGALSSVLGEADGMTRILETLLTTARTEAGVRGRAECVEVLERLRAGVPTAAVGVRVIGHPPVWAGVAPEVLERTVSPLLDNALRHASSTVVLSARREGEAVLVEVRDDGPGVDPAVADDPFTPGRRVDDGHGGAGLGLALARRLAQTSGGDVRLLPGPGGARFQVELPPA</sequence>
<dbReference type="InterPro" id="IPR004358">
    <property type="entry name" value="Sig_transdc_His_kin-like_C"/>
</dbReference>
<reference evidence="15 16" key="1">
    <citation type="submission" date="2018-10" db="EMBL/GenBank/DDBJ databases">
        <title>Genomic Encyclopedia of Archaeal and Bacterial Type Strains, Phase II (KMG-II): from individual species to whole genera.</title>
        <authorList>
            <person name="Goeker M."/>
        </authorList>
    </citation>
    <scope>NUCLEOTIDE SEQUENCE [LARGE SCALE GENOMIC DNA]</scope>
    <source>
        <strain evidence="15 16">RP-AC37</strain>
    </source>
</reference>
<dbReference type="Gene3D" id="3.30.565.10">
    <property type="entry name" value="Histidine kinase-like ATPase, C-terminal domain"/>
    <property type="match status" value="1"/>
</dbReference>
<keyword evidence="5" id="KW-0808">Transferase</keyword>
<evidence type="ECO:0000256" key="7">
    <source>
        <dbReference type="ARBA" id="ARBA00022777"/>
    </source>
</evidence>
<keyword evidence="9" id="KW-0902">Two-component regulatory system</keyword>
<feature type="domain" description="Histidine kinase" evidence="13">
    <location>
        <begin position="252"/>
        <end position="452"/>
    </location>
</feature>
<dbReference type="PANTHER" id="PTHR45436">
    <property type="entry name" value="SENSOR HISTIDINE KINASE YKOH"/>
    <property type="match status" value="1"/>
</dbReference>
<feature type="transmembrane region" description="Helical" evidence="12">
    <location>
        <begin position="24"/>
        <end position="43"/>
    </location>
</feature>
<evidence type="ECO:0000256" key="10">
    <source>
        <dbReference type="ARBA" id="ARBA00023136"/>
    </source>
</evidence>
<dbReference type="InParanoid" id="A0A420XTT6"/>
<keyword evidence="16" id="KW-1185">Reference proteome</keyword>
<comment type="caution">
    <text evidence="15">The sequence shown here is derived from an EMBL/GenBank/DDBJ whole genome shotgun (WGS) entry which is preliminary data.</text>
</comment>
<evidence type="ECO:0000256" key="8">
    <source>
        <dbReference type="ARBA" id="ARBA00022989"/>
    </source>
</evidence>
<dbReference type="InterPro" id="IPR036890">
    <property type="entry name" value="HATPase_C_sf"/>
</dbReference>
<dbReference type="EMBL" id="RBWV01000009">
    <property type="protein sequence ID" value="RKS80069.1"/>
    <property type="molecule type" value="Genomic_DNA"/>
</dbReference>
<dbReference type="InterPro" id="IPR036097">
    <property type="entry name" value="HisK_dim/P_sf"/>
</dbReference>
<evidence type="ECO:0000313" key="16">
    <source>
        <dbReference type="Proteomes" id="UP000281955"/>
    </source>
</evidence>
<dbReference type="RefSeq" id="WP_231121387.1">
    <property type="nucleotide sequence ID" value="NZ_RBWV01000009.1"/>
</dbReference>
<keyword evidence="6 12" id="KW-0812">Transmembrane</keyword>
<evidence type="ECO:0000256" key="12">
    <source>
        <dbReference type="SAM" id="Phobius"/>
    </source>
</evidence>
<dbReference type="InterPro" id="IPR005467">
    <property type="entry name" value="His_kinase_dom"/>
</dbReference>
<comment type="catalytic activity">
    <reaction evidence="1">
        <text>ATP + protein L-histidine = ADP + protein N-phospho-L-histidine.</text>
        <dbReference type="EC" id="2.7.13.3"/>
    </reaction>
</comment>
<name>A0A420XTT6_9ACTN</name>
<dbReference type="EC" id="2.7.13.3" evidence="3"/>
<evidence type="ECO:0000256" key="3">
    <source>
        <dbReference type="ARBA" id="ARBA00012438"/>
    </source>
</evidence>
<dbReference type="Proteomes" id="UP000281955">
    <property type="component" value="Unassembled WGS sequence"/>
</dbReference>
<keyword evidence="4" id="KW-0597">Phosphoprotein</keyword>
<evidence type="ECO:0000259" key="14">
    <source>
        <dbReference type="PROSITE" id="PS50885"/>
    </source>
</evidence>
<dbReference type="SUPFAM" id="SSF47384">
    <property type="entry name" value="Homodimeric domain of signal transducing histidine kinase"/>
    <property type="match status" value="1"/>
</dbReference>
<dbReference type="PRINTS" id="PR00344">
    <property type="entry name" value="BCTRLSENSOR"/>
</dbReference>
<proteinExistence type="predicted"/>
<dbReference type="SMART" id="SM00388">
    <property type="entry name" value="HisKA"/>
    <property type="match status" value="1"/>
</dbReference>